<dbReference type="EMBL" id="KI635767">
    <property type="protein sequence ID" value="ETB59229.1"/>
    <property type="molecule type" value="Genomic_DNA"/>
</dbReference>
<evidence type="ECO:0008006" key="3">
    <source>
        <dbReference type="Google" id="ProtNLM"/>
    </source>
</evidence>
<reference evidence="1 2" key="1">
    <citation type="submission" date="2013-11" db="EMBL/GenBank/DDBJ databases">
        <title>The Genome Sequence of Plasmodium yoelii 17X.</title>
        <authorList>
            <consortium name="The Broad Institute Genomics Platform"/>
            <consortium name="The Broad Institute Genome Sequencing Center for Infectious Disease"/>
            <person name="Neafsey D."/>
            <person name="Adams J."/>
            <person name="Walker B."/>
            <person name="Young S.K."/>
            <person name="Zeng Q."/>
            <person name="Gargeya S."/>
            <person name="Fitzgerald M."/>
            <person name="Haas B."/>
            <person name="Abouelleil A."/>
            <person name="Alvarado L."/>
            <person name="Chapman S.B."/>
            <person name="Gainer-Dewar J."/>
            <person name="Goldberg J."/>
            <person name="Griggs A."/>
            <person name="Gujja S."/>
            <person name="Hansen M."/>
            <person name="Howarth C."/>
            <person name="Imamovic A."/>
            <person name="Ireland A."/>
            <person name="Larimer J."/>
            <person name="McCowan C."/>
            <person name="Murphy C."/>
            <person name="Pearson M."/>
            <person name="Poon T.W."/>
            <person name="Priest M."/>
            <person name="Roberts A."/>
            <person name="Saif S."/>
            <person name="Shea T."/>
            <person name="Sykes S."/>
            <person name="Wortman J."/>
            <person name="Nusbaum C."/>
            <person name="Birren B."/>
        </authorList>
    </citation>
    <scope>NUCLEOTIDE SEQUENCE [LARGE SCALE GENOMIC DNA]</scope>
    <source>
        <strain evidence="1 2">17X</strain>
    </source>
</reference>
<sequence length="346" mass="40123">MQDHFFNGKFNIFNGTLFGNLCKINANQYKGKDSESVELKDDIHLRSRNDKNKSTQNLALEETDSNILSYGNAEKIKKNLNSQLIYSYYNNFATNKYIEYGPDQKGVKNMHTYRHNDSEYGKSEYGKSEYGKSEYGKSEYGKSGYGKNGYGTNECGKNTHLRNVDRINNYNLNLNNKAINKQSNYEHIKNNNKNESLFFKEDNTIYNEFKNLKNDILELQIMNVNLQKQFLTSHILNNSNAIPQHIIINNKTEVASNSLTQLENNNNNNNNNNKKKKGLIYFLLKKILSSKINQMLIVSSFFISIYIAHKHWQRALKIAEIQSKVNSNFILKTVKTIEEMVGIRNR</sequence>
<gene>
    <name evidence="1" type="ORF">YYC_03475</name>
</gene>
<accession>V7PIG9</accession>
<dbReference type="OrthoDB" id="372164at2759"/>
<keyword evidence="2" id="KW-1185">Reference proteome</keyword>
<protein>
    <recommendedName>
        <fullName evidence="3">Microneme associated antigen</fullName>
    </recommendedName>
</protein>
<evidence type="ECO:0000313" key="2">
    <source>
        <dbReference type="Proteomes" id="UP000018538"/>
    </source>
</evidence>
<dbReference type="Proteomes" id="UP000018538">
    <property type="component" value="Unassembled WGS sequence"/>
</dbReference>
<name>V7PIG9_PLAYE</name>
<organism evidence="1 2">
    <name type="scientific">Plasmodium yoelii 17X</name>
    <dbReference type="NCBI Taxonomy" id="1323249"/>
    <lineage>
        <taxon>Eukaryota</taxon>
        <taxon>Sar</taxon>
        <taxon>Alveolata</taxon>
        <taxon>Apicomplexa</taxon>
        <taxon>Aconoidasida</taxon>
        <taxon>Haemosporida</taxon>
        <taxon>Plasmodiidae</taxon>
        <taxon>Plasmodium</taxon>
        <taxon>Plasmodium (Vinckeia)</taxon>
    </lineage>
</organism>
<dbReference type="AlphaFoldDB" id="V7PIG9"/>
<evidence type="ECO:0000313" key="1">
    <source>
        <dbReference type="EMBL" id="ETB59229.1"/>
    </source>
</evidence>
<proteinExistence type="predicted"/>